<evidence type="ECO:0000313" key="1">
    <source>
        <dbReference type="EMBL" id="EKO50637.1"/>
    </source>
</evidence>
<dbReference type="EMBL" id="AKWH02000056">
    <property type="protein sequence ID" value="EKO50637.1"/>
    <property type="molecule type" value="Genomic_DNA"/>
</dbReference>
<protein>
    <submittedName>
        <fullName evidence="1">Uncharacterized protein</fullName>
    </submittedName>
</protein>
<keyword evidence="2" id="KW-1185">Reference proteome</keyword>
<name>A0A828Y5X5_9LEPT</name>
<sequence length="42" mass="4956">MTVLCPIFRYDPMLLRTHKKTALKMNGGFLEKSRSSYKLHRS</sequence>
<comment type="caution">
    <text evidence="1">The sequence shown here is derived from an EMBL/GenBank/DDBJ whole genome shotgun (WGS) entry which is preliminary data.</text>
</comment>
<dbReference type="AlphaFoldDB" id="A0A828Y5X5"/>
<proteinExistence type="predicted"/>
<gene>
    <name evidence="1" type="ORF">LEP1GSC131_0754</name>
</gene>
<reference evidence="1" key="1">
    <citation type="submission" date="2012-10" db="EMBL/GenBank/DDBJ databases">
        <authorList>
            <person name="Harkins D.M."/>
            <person name="Durkin A.S."/>
            <person name="Brinkac L.M."/>
            <person name="Selengut J.D."/>
            <person name="Sanka R."/>
            <person name="DePew J."/>
            <person name="Purushe J."/>
            <person name="Picardeau M."/>
            <person name="Werts C."/>
            <person name="Goarant C."/>
            <person name="Vinetz J.M."/>
            <person name="Sutton G.G."/>
            <person name="Nelson W.C."/>
            <person name="Fouts D.E."/>
        </authorList>
    </citation>
    <scope>NUCLEOTIDE SEQUENCE [LARGE SCALE GENOMIC DNA]</scope>
    <source>
        <strain evidence="1">200802841</strain>
    </source>
</reference>
<organism evidence="1 2">
    <name type="scientific">Leptospira kirschneri str. 200802841</name>
    <dbReference type="NCBI Taxonomy" id="1193047"/>
    <lineage>
        <taxon>Bacteria</taxon>
        <taxon>Pseudomonadati</taxon>
        <taxon>Spirochaetota</taxon>
        <taxon>Spirochaetia</taxon>
        <taxon>Leptospirales</taxon>
        <taxon>Leptospiraceae</taxon>
        <taxon>Leptospira</taxon>
    </lineage>
</organism>
<accession>A0A828Y5X5</accession>
<dbReference type="Proteomes" id="UP000006339">
    <property type="component" value="Unassembled WGS sequence"/>
</dbReference>
<evidence type="ECO:0000313" key="2">
    <source>
        <dbReference type="Proteomes" id="UP000006339"/>
    </source>
</evidence>